<protein>
    <recommendedName>
        <fullName evidence="2">DUF218 domain-containing protein</fullName>
    </recommendedName>
</protein>
<dbReference type="GO" id="GO:0043164">
    <property type="term" value="P:Gram-negative-bacterium-type cell wall biogenesis"/>
    <property type="evidence" value="ECO:0007669"/>
    <property type="project" value="TreeGrafter"/>
</dbReference>
<dbReference type="InterPro" id="IPR003848">
    <property type="entry name" value="DUF218"/>
</dbReference>
<evidence type="ECO:0000313" key="3">
    <source>
        <dbReference type="EMBL" id="CAV18210.1"/>
    </source>
</evidence>
<proteinExistence type="predicted"/>
<evidence type="ECO:0000313" key="4">
    <source>
        <dbReference type="Proteomes" id="UP000009100"/>
    </source>
</evidence>
<name>B7VMG8_VIBA3</name>
<gene>
    <name evidence="3" type="ordered locus">VS_1092</name>
</gene>
<dbReference type="Pfam" id="PF02698">
    <property type="entry name" value="DUF218"/>
    <property type="match status" value="1"/>
</dbReference>
<organism evidence="3 4">
    <name type="scientific">Vibrio atlanticus (strain LGP32)</name>
    <name type="common">Vibrio splendidus (strain Mel32)</name>
    <dbReference type="NCBI Taxonomy" id="575788"/>
    <lineage>
        <taxon>Bacteria</taxon>
        <taxon>Pseudomonadati</taxon>
        <taxon>Pseudomonadota</taxon>
        <taxon>Gammaproteobacteria</taxon>
        <taxon>Vibrionales</taxon>
        <taxon>Vibrionaceae</taxon>
        <taxon>Vibrio</taxon>
    </lineage>
</organism>
<dbReference type="AlphaFoldDB" id="B7VMG8"/>
<dbReference type="PANTHER" id="PTHR30336:SF4">
    <property type="entry name" value="ENVELOPE BIOGENESIS FACTOR ELYC"/>
    <property type="match status" value="1"/>
</dbReference>
<dbReference type="KEGG" id="vsp:VS_1092"/>
<dbReference type="HOGENOM" id="CLU_053514_0_0_6"/>
<keyword evidence="1" id="KW-0812">Transmembrane</keyword>
<sequence length="301" mass="33379">MSYRACYSVTGISGIKRRCLFLLLSDVFSDYSDMFELKKVVSSLLMPLPAMLILAFLGLALVMFTAKRKTGCLITLSALCGIFLIAFQPVSSQLLMPMERQHTAFLPIDDTVDYIMVLGSGHVVDDQIPPTSELSRTGLMRLSEGIRILRLYPGAKLILSGYGAGTEVSNAKMMAKVALALGVAKPDIILLETAKDTWEEARQAAAFVKNKKMVLVTSASHMTRALNEFNAAGMKPLPAPTNYLAQEGIVEPWNKYMPKAIYLEQTERYWHETMGLVWQSLRDWLDTSNDPVESTTPTVNN</sequence>
<reference evidence="3 4" key="1">
    <citation type="submission" date="2009-02" db="EMBL/GenBank/DDBJ databases">
        <title>Vibrio splendidus str. LGP32 complete genome.</title>
        <authorList>
            <person name="Mazel D."/>
            <person name="Le Roux F."/>
        </authorList>
    </citation>
    <scope>NUCLEOTIDE SEQUENCE [LARGE SCALE GENOMIC DNA]</scope>
    <source>
        <strain evidence="3 4">LGP32</strain>
    </source>
</reference>
<feature type="domain" description="DUF218" evidence="2">
    <location>
        <begin position="113"/>
        <end position="275"/>
    </location>
</feature>
<accession>B7VMG8</accession>
<dbReference type="PANTHER" id="PTHR30336">
    <property type="entry name" value="INNER MEMBRANE PROTEIN, PROBABLE PERMEASE"/>
    <property type="match status" value="1"/>
</dbReference>
<dbReference type="CDD" id="cd06259">
    <property type="entry name" value="YdcF-like"/>
    <property type="match status" value="1"/>
</dbReference>
<dbReference type="GO" id="GO:0000270">
    <property type="term" value="P:peptidoglycan metabolic process"/>
    <property type="evidence" value="ECO:0007669"/>
    <property type="project" value="TreeGrafter"/>
</dbReference>
<dbReference type="Gene3D" id="3.40.50.620">
    <property type="entry name" value="HUPs"/>
    <property type="match status" value="1"/>
</dbReference>
<dbReference type="EMBL" id="FM954972">
    <property type="protein sequence ID" value="CAV18210.1"/>
    <property type="molecule type" value="Genomic_DNA"/>
</dbReference>
<keyword evidence="1" id="KW-0472">Membrane</keyword>
<dbReference type="GO" id="GO:0005886">
    <property type="term" value="C:plasma membrane"/>
    <property type="evidence" value="ECO:0007669"/>
    <property type="project" value="TreeGrafter"/>
</dbReference>
<dbReference type="NCBIfam" id="NF007794">
    <property type="entry name" value="PRK10494.1"/>
    <property type="match status" value="1"/>
</dbReference>
<dbReference type="InterPro" id="IPR051599">
    <property type="entry name" value="Cell_Envelope_Assoc"/>
</dbReference>
<feature type="transmembrane region" description="Helical" evidence="1">
    <location>
        <begin position="44"/>
        <end position="64"/>
    </location>
</feature>
<keyword evidence="1" id="KW-1133">Transmembrane helix</keyword>
<dbReference type="eggNOG" id="COG1434">
    <property type="taxonomic scope" value="Bacteria"/>
</dbReference>
<feature type="transmembrane region" description="Helical" evidence="1">
    <location>
        <begin position="71"/>
        <end position="90"/>
    </location>
</feature>
<dbReference type="STRING" id="575788.VS_1092"/>
<dbReference type="InterPro" id="IPR014729">
    <property type="entry name" value="Rossmann-like_a/b/a_fold"/>
</dbReference>
<evidence type="ECO:0000256" key="1">
    <source>
        <dbReference type="SAM" id="Phobius"/>
    </source>
</evidence>
<dbReference type="Proteomes" id="UP000009100">
    <property type="component" value="Chromosome 1"/>
</dbReference>
<evidence type="ECO:0000259" key="2">
    <source>
        <dbReference type="Pfam" id="PF02698"/>
    </source>
</evidence>